<dbReference type="GO" id="GO:0030244">
    <property type="term" value="P:cellulose biosynthetic process"/>
    <property type="evidence" value="ECO:0007669"/>
    <property type="project" value="InterPro"/>
</dbReference>
<evidence type="ECO:0000313" key="5">
    <source>
        <dbReference type="EMBL" id="SUC11993.1"/>
    </source>
</evidence>
<evidence type="ECO:0000256" key="3">
    <source>
        <dbReference type="ARBA" id="ARBA00022803"/>
    </source>
</evidence>
<evidence type="ECO:0000256" key="2">
    <source>
        <dbReference type="ARBA" id="ARBA00022737"/>
    </source>
</evidence>
<keyword evidence="3" id="KW-0802">TPR repeat</keyword>
<evidence type="ECO:0000256" key="1">
    <source>
        <dbReference type="ARBA" id="ARBA00022729"/>
    </source>
</evidence>
<dbReference type="AlphaFoldDB" id="A0A379F0M1"/>
<dbReference type="Pfam" id="PF05420">
    <property type="entry name" value="BCSC_C"/>
    <property type="match status" value="1"/>
</dbReference>
<organism evidence="5 6">
    <name type="scientific">Proteus mirabilis</name>
    <dbReference type="NCBI Taxonomy" id="584"/>
    <lineage>
        <taxon>Bacteria</taxon>
        <taxon>Pseudomonadati</taxon>
        <taxon>Pseudomonadota</taxon>
        <taxon>Gammaproteobacteria</taxon>
        <taxon>Enterobacterales</taxon>
        <taxon>Morganellaceae</taxon>
        <taxon>Proteus</taxon>
    </lineage>
</organism>
<evidence type="ECO:0000259" key="4">
    <source>
        <dbReference type="Pfam" id="PF05420"/>
    </source>
</evidence>
<gene>
    <name evidence="5" type="ORF">NCTC11938_00200</name>
</gene>
<dbReference type="Proteomes" id="UP000254191">
    <property type="component" value="Unassembled WGS sequence"/>
</dbReference>
<reference evidence="5 6" key="1">
    <citation type="submission" date="2018-06" db="EMBL/GenBank/DDBJ databases">
        <authorList>
            <consortium name="Pathogen Informatics"/>
            <person name="Doyle S."/>
        </authorList>
    </citation>
    <scope>NUCLEOTIDE SEQUENCE [LARGE SCALE GENOMIC DNA]</scope>
    <source>
        <strain evidence="5 6">NCTC11938</strain>
    </source>
</reference>
<dbReference type="InterPro" id="IPR008410">
    <property type="entry name" value="BCSC_C"/>
</dbReference>
<keyword evidence="2" id="KW-0677">Repeat</keyword>
<accession>A0A379F0M1</accession>
<dbReference type="EMBL" id="UGTS01000001">
    <property type="protein sequence ID" value="SUC11993.1"/>
    <property type="molecule type" value="Genomic_DNA"/>
</dbReference>
<evidence type="ECO:0000313" key="6">
    <source>
        <dbReference type="Proteomes" id="UP000254191"/>
    </source>
</evidence>
<sequence>MTHVLKSRYEEQDETNITYRLGLDAKYYLNKESELGLSLSHDTSGDYAEDNMWLYLKYTPDFLSK</sequence>
<proteinExistence type="predicted"/>
<protein>
    <submittedName>
        <fullName evidence="5">Cellulose biosynthesis protein C</fullName>
    </submittedName>
</protein>
<keyword evidence="1" id="KW-0732">Signal</keyword>
<feature type="domain" description="Cellulose synthase operon C C-terminal" evidence="4">
    <location>
        <begin position="6"/>
        <end position="59"/>
    </location>
</feature>
<name>A0A379F0M1_PROMI</name>
<dbReference type="GO" id="GO:0019867">
    <property type="term" value="C:outer membrane"/>
    <property type="evidence" value="ECO:0007669"/>
    <property type="project" value="InterPro"/>
</dbReference>